<dbReference type="AlphaFoldDB" id="A0A0F0KAH9"/>
<accession>A0A0F0KAH9</accession>
<dbReference type="Proteomes" id="UP000033448">
    <property type="component" value="Unassembled WGS sequence"/>
</dbReference>
<dbReference type="Gene3D" id="2.160.20.80">
    <property type="entry name" value="E3 ubiquitin-protein ligase SopA"/>
    <property type="match status" value="1"/>
</dbReference>
<dbReference type="SUPFAM" id="SSF141571">
    <property type="entry name" value="Pentapeptide repeat-like"/>
    <property type="match status" value="1"/>
</dbReference>
<reference evidence="1 2" key="1">
    <citation type="submission" date="2015-02" db="EMBL/GenBank/DDBJ databases">
        <title>Draft genome sequences of ten Microbacterium spp. with emphasis on heavy metal contaminated environments.</title>
        <authorList>
            <person name="Corretto E."/>
        </authorList>
    </citation>
    <scope>NUCLEOTIDE SEQUENCE [LARGE SCALE GENOMIC DNA]</scope>
    <source>
        <strain evidence="1 2">DSM 23848</strain>
    </source>
</reference>
<proteinExistence type="predicted"/>
<dbReference type="OrthoDB" id="2579959at2"/>
<dbReference type="RefSeq" id="WP_045252286.1">
    <property type="nucleotide sequence ID" value="NZ_FNGQ01000001.1"/>
</dbReference>
<evidence type="ECO:0000313" key="2">
    <source>
        <dbReference type="Proteomes" id="UP000033448"/>
    </source>
</evidence>
<protein>
    <recommendedName>
        <fullName evidence="3">Pentapeptide repeat-containing protein</fullName>
    </recommendedName>
</protein>
<name>A0A0F0KAH9_9MICO</name>
<comment type="caution">
    <text evidence="1">The sequence shown here is derived from an EMBL/GenBank/DDBJ whole genome shotgun (WGS) entry which is preliminary data.</text>
</comment>
<organism evidence="1 2">
    <name type="scientific">Microbacterium azadirachtae</name>
    <dbReference type="NCBI Taxonomy" id="582680"/>
    <lineage>
        <taxon>Bacteria</taxon>
        <taxon>Bacillati</taxon>
        <taxon>Actinomycetota</taxon>
        <taxon>Actinomycetes</taxon>
        <taxon>Micrococcales</taxon>
        <taxon>Microbacteriaceae</taxon>
        <taxon>Microbacterium</taxon>
    </lineage>
</organism>
<dbReference type="PATRIC" id="fig|582680.7.peg.3707"/>
<dbReference type="EMBL" id="JYIT01000086">
    <property type="protein sequence ID" value="KJL17404.1"/>
    <property type="molecule type" value="Genomic_DNA"/>
</dbReference>
<keyword evidence="2" id="KW-1185">Reference proteome</keyword>
<gene>
    <name evidence="1" type="ORF">RL72_03650</name>
</gene>
<evidence type="ECO:0000313" key="1">
    <source>
        <dbReference type="EMBL" id="KJL17404.1"/>
    </source>
</evidence>
<evidence type="ECO:0008006" key="3">
    <source>
        <dbReference type="Google" id="ProtNLM"/>
    </source>
</evidence>
<sequence>MARSTERPLPPRVSPPDLPEELAEAEGRRHGDHLGQRIPLAEDLAHAQFEQCVLCGSADRVDLTGATLLDVEIADARTPVLSLRDATIRRLRIAGGRIGTLDLSGAHVAELILEHARVDYLSLAAARVQDSLIADCTVATLDLPSATMTRVRFERSRVDEVDTRGLRADSLDLRGLDALAFLDVTALRGATLTGRQVESLASVFAQAAGIDVQD</sequence>